<keyword evidence="4 5" id="KW-0472">Membrane</keyword>
<dbReference type="KEGG" id="fpz:LA55_657"/>
<evidence type="ECO:0000256" key="4">
    <source>
        <dbReference type="ARBA" id="ARBA00023136"/>
    </source>
</evidence>
<dbReference type="InterPro" id="IPR023352">
    <property type="entry name" value="MAPEG-like_dom_sf"/>
</dbReference>
<dbReference type="InterPro" id="IPR001129">
    <property type="entry name" value="Membr-assoc_MAPEG"/>
</dbReference>
<dbReference type="Pfam" id="PF01124">
    <property type="entry name" value="MAPEG"/>
    <property type="match status" value="1"/>
</dbReference>
<evidence type="ECO:0000256" key="5">
    <source>
        <dbReference type="SAM" id="Phobius"/>
    </source>
</evidence>
<keyword evidence="3 5" id="KW-1133">Transmembrane helix</keyword>
<dbReference type="AlphaFoldDB" id="A0A0B6D2D6"/>
<dbReference type="Gene3D" id="1.20.120.550">
    <property type="entry name" value="Membrane associated eicosanoid/glutathione metabolism-like domain"/>
    <property type="match status" value="1"/>
</dbReference>
<feature type="transmembrane region" description="Helical" evidence="5">
    <location>
        <begin position="12"/>
        <end position="32"/>
    </location>
</feature>
<feature type="transmembrane region" description="Helical" evidence="5">
    <location>
        <begin position="147"/>
        <end position="170"/>
    </location>
</feature>
<evidence type="ECO:0000313" key="6">
    <source>
        <dbReference type="EMBL" id="AJI53016.1"/>
    </source>
</evidence>
<dbReference type="SUPFAM" id="SSF161084">
    <property type="entry name" value="MAPEG domain-like"/>
    <property type="match status" value="1"/>
</dbReference>
<accession>A0A0B6D2D6</accession>
<evidence type="ECO:0000256" key="3">
    <source>
        <dbReference type="ARBA" id="ARBA00022989"/>
    </source>
</evidence>
<dbReference type="GO" id="GO:0045055">
    <property type="term" value="P:regulated exocytosis"/>
    <property type="evidence" value="ECO:0007669"/>
    <property type="project" value="TreeGrafter"/>
</dbReference>
<dbReference type="PANTHER" id="PTHR31004:SF1">
    <property type="entry name" value="TRANSMEMBRANE PROTEIN 79"/>
    <property type="match status" value="1"/>
</dbReference>
<organism evidence="6 7">
    <name type="scientific">Francisella philomiragia</name>
    <dbReference type="NCBI Taxonomy" id="28110"/>
    <lineage>
        <taxon>Bacteria</taxon>
        <taxon>Pseudomonadati</taxon>
        <taxon>Pseudomonadota</taxon>
        <taxon>Gammaproteobacteria</taxon>
        <taxon>Thiotrichales</taxon>
        <taxon>Francisellaceae</taxon>
        <taxon>Francisella</taxon>
    </lineage>
</organism>
<feature type="transmembrane region" description="Helical" evidence="5">
    <location>
        <begin position="115"/>
        <end position="135"/>
    </location>
</feature>
<reference evidence="6 7" key="1">
    <citation type="journal article" date="2015" name="Genome Announc.">
        <title>Genome sequencing of 18 francisella strains to aid in assay development and testing.</title>
        <authorList>
            <person name="Johnson S.L."/>
            <person name="Daligault H.E."/>
            <person name="Davenport K.W."/>
            <person name="Coyne S.R."/>
            <person name="Frey K.G."/>
            <person name="Koroleva G.I."/>
            <person name="Broomall S.M."/>
            <person name="Bishop-Lilly K.A."/>
            <person name="Bruce D.C."/>
            <person name="Chertkov O."/>
            <person name="Freitas T."/>
            <person name="Jaissle J."/>
            <person name="Ladner J.T."/>
            <person name="Rosenzweig C.N."/>
            <person name="Gibbons H.S."/>
            <person name="Palacios G.F."/>
            <person name="Redden C.L."/>
            <person name="Xu Y."/>
            <person name="Minogue T.D."/>
            <person name="Chain P.S."/>
        </authorList>
    </citation>
    <scope>NUCLEOTIDE SEQUENCE [LARGE SCALE GENOMIC DNA]</scope>
    <source>
        <strain evidence="6 7">GA01-2794</strain>
    </source>
</reference>
<evidence type="ECO:0000256" key="2">
    <source>
        <dbReference type="ARBA" id="ARBA00022692"/>
    </source>
</evidence>
<evidence type="ECO:0000313" key="7">
    <source>
        <dbReference type="Proteomes" id="UP000031830"/>
    </source>
</evidence>
<name>A0A0B6D2D6_9GAMM</name>
<proteinExistence type="predicted"/>
<dbReference type="PANTHER" id="PTHR31004">
    <property type="entry name" value="TRANSMEMBRANE PROTEIN 79"/>
    <property type="match status" value="1"/>
</dbReference>
<keyword evidence="2 5" id="KW-0812">Transmembrane</keyword>
<dbReference type="EMBL" id="CP009440">
    <property type="protein sequence ID" value="AJI53016.1"/>
    <property type="molecule type" value="Genomic_DNA"/>
</dbReference>
<evidence type="ECO:0000256" key="1">
    <source>
        <dbReference type="ARBA" id="ARBA00004370"/>
    </source>
</evidence>
<dbReference type="Proteomes" id="UP000031830">
    <property type="component" value="Chromosome"/>
</dbReference>
<comment type="subcellular location">
    <subcellularLocation>
        <location evidence="1">Membrane</location>
    </subcellularLocation>
</comment>
<gene>
    <name evidence="6" type="ORF">LA55_657</name>
</gene>
<dbReference type="GO" id="GO:0005765">
    <property type="term" value="C:lysosomal membrane"/>
    <property type="evidence" value="ECO:0007669"/>
    <property type="project" value="TreeGrafter"/>
</dbReference>
<feature type="transmembrane region" description="Helical" evidence="5">
    <location>
        <begin position="44"/>
        <end position="63"/>
    </location>
</feature>
<sequence length="174" mass="18998">MTNEQKGVLQGLLIGIILSVLIVAIGSTCDVFNLEKIDSKITIAFNSLIIPGVFLVIAVARLAKHRFFSDTDINGSGLTQGSQQAKILQSLIQNTLEQLCIAFVAYTAWSVTMPAQSMSTIIFAAITFALGRILFFVNYRKGAGARALGFTLTFYPSVVMIITVLGFKLYNLFY</sequence>
<protein>
    <submittedName>
        <fullName evidence="6">MAPEG family protein</fullName>
    </submittedName>
</protein>
<dbReference type="RefSeq" id="WP_044525875.1">
    <property type="nucleotide sequence ID" value="NZ_CP009440.1"/>
</dbReference>
<dbReference type="OrthoDB" id="582367at2"/>